<evidence type="ECO:0000313" key="1">
    <source>
        <dbReference type="EMBL" id="GAA0245195.1"/>
    </source>
</evidence>
<protein>
    <submittedName>
        <fullName evidence="1">Uncharacterized protein</fullName>
    </submittedName>
</protein>
<dbReference type="EMBL" id="BAAABU010000013">
    <property type="protein sequence ID" value="GAA0245195.1"/>
    <property type="molecule type" value="Genomic_DNA"/>
</dbReference>
<evidence type="ECO:0000313" key="2">
    <source>
        <dbReference type="Proteomes" id="UP001500416"/>
    </source>
</evidence>
<comment type="caution">
    <text evidence="1">The sequence shown here is derived from an EMBL/GenBank/DDBJ whole genome shotgun (WGS) entry which is preliminary data.</text>
</comment>
<dbReference type="Proteomes" id="UP001500416">
    <property type="component" value="Unassembled WGS sequence"/>
</dbReference>
<gene>
    <name evidence="1" type="ORF">GCM10010492_50680</name>
</gene>
<sequence>MRGRFAFQDLLVQSAQLGPGVRAELLHQPVADEPVVAQASAWRPDRYSARTSWQDRTPAAVTPG</sequence>
<organism evidence="1 2">
    <name type="scientific">Saccharothrix mutabilis subsp. mutabilis</name>
    <dbReference type="NCBI Taxonomy" id="66855"/>
    <lineage>
        <taxon>Bacteria</taxon>
        <taxon>Bacillati</taxon>
        <taxon>Actinomycetota</taxon>
        <taxon>Actinomycetes</taxon>
        <taxon>Pseudonocardiales</taxon>
        <taxon>Pseudonocardiaceae</taxon>
        <taxon>Saccharothrix</taxon>
    </lineage>
</organism>
<name>A0ABN0UBL9_9PSEU</name>
<proteinExistence type="predicted"/>
<keyword evidence="2" id="KW-1185">Reference proteome</keyword>
<reference evidence="1 2" key="1">
    <citation type="journal article" date="2019" name="Int. J. Syst. Evol. Microbiol.">
        <title>The Global Catalogue of Microorganisms (GCM) 10K type strain sequencing project: providing services to taxonomists for standard genome sequencing and annotation.</title>
        <authorList>
            <consortium name="The Broad Institute Genomics Platform"/>
            <consortium name="The Broad Institute Genome Sequencing Center for Infectious Disease"/>
            <person name="Wu L."/>
            <person name="Ma J."/>
        </authorList>
    </citation>
    <scope>NUCLEOTIDE SEQUENCE [LARGE SCALE GENOMIC DNA]</scope>
    <source>
        <strain evidence="1 2">JCM 3380</strain>
    </source>
</reference>
<accession>A0ABN0UBL9</accession>